<feature type="compositionally biased region" description="Polar residues" evidence="1">
    <location>
        <begin position="626"/>
        <end position="635"/>
    </location>
</feature>
<feature type="compositionally biased region" description="Basic and acidic residues" evidence="1">
    <location>
        <begin position="2192"/>
        <end position="2201"/>
    </location>
</feature>
<keyword evidence="2" id="KW-0812">Transmembrane</keyword>
<dbReference type="PANTHER" id="PTHR47327:SF2">
    <property type="entry name" value="FI18240P1-RELATED"/>
    <property type="match status" value="1"/>
</dbReference>
<evidence type="ECO:0000313" key="8">
    <source>
        <dbReference type="Proteomes" id="UP000070412"/>
    </source>
</evidence>
<keyword evidence="2" id="KW-1133">Transmembrane helix</keyword>
<dbReference type="PANTHER" id="PTHR47327">
    <property type="entry name" value="FI18240P1-RELATED"/>
    <property type="match status" value="1"/>
</dbReference>
<gene>
    <name evidence="6" type="ORF">SSS_8499</name>
</gene>
<feature type="compositionally biased region" description="Low complexity" evidence="1">
    <location>
        <begin position="636"/>
        <end position="664"/>
    </location>
</feature>
<feature type="domain" description="Apple" evidence="4">
    <location>
        <begin position="295"/>
        <end position="382"/>
    </location>
</feature>
<dbReference type="SMART" id="SM00473">
    <property type="entry name" value="PAN_AP"/>
    <property type="match status" value="11"/>
</dbReference>
<feature type="domain" description="Apple" evidence="4">
    <location>
        <begin position="996"/>
        <end position="1082"/>
    </location>
</feature>
<evidence type="ECO:0000256" key="1">
    <source>
        <dbReference type="SAM" id="MobiDB-lite"/>
    </source>
</evidence>
<dbReference type="OrthoDB" id="6430118at2759"/>
<feature type="domain" description="Apple" evidence="4">
    <location>
        <begin position="19"/>
        <end position="106"/>
    </location>
</feature>
<dbReference type="EMBL" id="WVUK01000052">
    <property type="protein sequence ID" value="KAF7494733.1"/>
    <property type="molecule type" value="Genomic_DNA"/>
</dbReference>
<evidence type="ECO:0000256" key="2">
    <source>
        <dbReference type="SAM" id="Phobius"/>
    </source>
</evidence>
<feature type="domain" description="ZP" evidence="5">
    <location>
        <begin position="1522"/>
        <end position="1809"/>
    </location>
</feature>
<feature type="domain" description="Apple" evidence="4">
    <location>
        <begin position="392"/>
        <end position="478"/>
    </location>
</feature>
<feature type="region of interest" description="Disordered" evidence="1">
    <location>
        <begin position="1090"/>
        <end position="1127"/>
    </location>
</feature>
<feature type="compositionally biased region" description="Polar residues" evidence="1">
    <location>
        <begin position="2234"/>
        <end position="2247"/>
    </location>
</feature>
<dbReference type="Pfam" id="PF25057">
    <property type="entry name" value="CUT_N"/>
    <property type="match status" value="1"/>
</dbReference>
<evidence type="ECO:0000313" key="7">
    <source>
        <dbReference type="EnsemblMetazoa" id="KAF7494733.1"/>
    </source>
</evidence>
<feature type="domain" description="Apple" evidence="4">
    <location>
        <begin position="814"/>
        <end position="900"/>
    </location>
</feature>
<feature type="region of interest" description="Disordered" evidence="1">
    <location>
        <begin position="2168"/>
        <end position="2247"/>
    </location>
</feature>
<dbReference type="SMART" id="SM00241">
    <property type="entry name" value="ZP"/>
    <property type="match status" value="1"/>
</dbReference>
<feature type="compositionally biased region" description="Low complexity" evidence="1">
    <location>
        <begin position="2131"/>
        <end position="2148"/>
    </location>
</feature>
<dbReference type="InterPro" id="IPR052774">
    <property type="entry name" value="Celegans_DevNeuronal_Protein"/>
</dbReference>
<feature type="compositionally biased region" description="Low complexity" evidence="1">
    <location>
        <begin position="2178"/>
        <end position="2191"/>
    </location>
</feature>
<dbReference type="EnsemblMetazoa" id="SSS_8499s_mrna">
    <property type="protein sequence ID" value="KAF7494733.1"/>
    <property type="gene ID" value="SSS_8499"/>
</dbReference>
<dbReference type="Pfam" id="PF00024">
    <property type="entry name" value="PAN_1"/>
    <property type="match status" value="9"/>
</dbReference>
<feature type="domain" description="Apple" evidence="4">
    <location>
        <begin position="1386"/>
        <end position="1462"/>
    </location>
</feature>
<protein>
    <submittedName>
        <fullName evidence="6 7">Uncharacterized protein</fullName>
    </submittedName>
</protein>
<keyword evidence="8" id="KW-1185">Reference proteome</keyword>
<feature type="signal peptide" evidence="3">
    <location>
        <begin position="1"/>
        <end position="16"/>
    </location>
</feature>
<feature type="compositionally biased region" description="Low complexity" evidence="1">
    <location>
        <begin position="2221"/>
        <end position="2233"/>
    </location>
</feature>
<keyword evidence="3" id="KW-0732">Signal</keyword>
<feature type="compositionally biased region" description="Polar residues" evidence="1">
    <location>
        <begin position="1116"/>
        <end position="1127"/>
    </location>
</feature>
<evidence type="ECO:0000256" key="3">
    <source>
        <dbReference type="SAM" id="SignalP"/>
    </source>
</evidence>
<feature type="compositionally biased region" description="Basic and acidic residues" evidence="1">
    <location>
        <begin position="1894"/>
        <end position="1905"/>
    </location>
</feature>
<dbReference type="CDD" id="cd01099">
    <property type="entry name" value="PAN_AP_HGF"/>
    <property type="match status" value="6"/>
</dbReference>
<dbReference type="GO" id="GO:0009653">
    <property type="term" value="P:anatomical structure morphogenesis"/>
    <property type="evidence" value="ECO:0007669"/>
    <property type="project" value="TreeGrafter"/>
</dbReference>
<proteinExistence type="predicted"/>
<evidence type="ECO:0000259" key="4">
    <source>
        <dbReference type="PROSITE" id="PS50948"/>
    </source>
</evidence>
<feature type="domain" description="Apple" evidence="4">
    <location>
        <begin position="907"/>
        <end position="989"/>
    </location>
</feature>
<name>A0A834RDN4_SARSC</name>
<dbReference type="SUPFAM" id="SSF57414">
    <property type="entry name" value="Hairpin loop containing domain-like"/>
    <property type="match status" value="10"/>
</dbReference>
<dbReference type="PROSITE" id="PS50948">
    <property type="entry name" value="PAN"/>
    <property type="match status" value="12"/>
</dbReference>
<reference evidence="6" key="2">
    <citation type="submission" date="2020-01" db="EMBL/GenBank/DDBJ databases">
        <authorList>
            <person name="Korhonen P.K.K."/>
            <person name="Guangxu M.G."/>
            <person name="Wang T.W."/>
            <person name="Stroehlein A.J.S."/>
            <person name="Young N.D."/>
            <person name="Ang C.-S.A."/>
            <person name="Fernando D.W.F."/>
            <person name="Lu H.L."/>
            <person name="Taylor S.T."/>
            <person name="Ehtesham M.E.M."/>
            <person name="Najaraj S.H.N."/>
            <person name="Harsha G.H.G."/>
            <person name="Madugundu A.M."/>
            <person name="Renuse S.R."/>
            <person name="Holt D.H."/>
            <person name="Pandey A.P."/>
            <person name="Papenfuss A.P."/>
            <person name="Gasser R.B.G."/>
            <person name="Fischer K.F."/>
        </authorList>
    </citation>
    <scope>NUCLEOTIDE SEQUENCE</scope>
    <source>
        <strain evidence="6">SSS_KF_BRIS2020</strain>
    </source>
</reference>
<feature type="domain" description="Apple" evidence="4">
    <location>
        <begin position="1202"/>
        <end position="1290"/>
    </location>
</feature>
<sequence length="2526" mass="289867">MLPVLLSVITRALVTSDNCFGGVETFEKLASSNFEPNTVPMAGVLLQQANVSLTRDCINLCRQQQRCTVFNLDYQQFQCSAFVESSRRHRDHLQPSKSTNLFEKICLKGLARQDFDQICGNERLWAFERVKDYFLDGFVDKELINMADREECAKACLTESSFICRSADFDEVKRVCRLSAENRRSQPQAFVYAKNSQRDYIENQCAPSAGPASCVYTTKSNTNVFSMDSLQFATSSDECQLQCDRELSFNCRSFGFINNRCMLSSDDEKSIGKQHPLFSLKGSIYGERTCVAELCTNGIFTYEKITGHLLRSAITTPVDLPEYSLLGLTNWCRESCDQAQLNCPAFSINYKNSRCERLDRNTQGRTADLIATEGESYFEKICLRVPQIMSQCQDKFWAFERVLGYELAPVLYIKTLNFVQSRRDCQEYCLQEREFPCRSALYNDETTECKLSQEDRRTSPGHYYRSRSMKINYLENQCVRIHSACPYQRTENAYPAYTDIVETNSVQSSNACEKLCNDNRYFLCRSYAYYPSNSQCFLSGDDSVSAGSSSIQHRSNIVYYERQCSKLPNFDSNAMFDKTDHKIIEEEDDDLDHLDRDSHHLQHPDQFVGTVPDQSSSLSTSIDRIGETSTLTPPTSSRISPFYSPSSAFSPSSQMTSSGSMPTTLSTNGGISMSPSITTSNLNRNKGVVILNGTLGGIITTKTTRFPESLLPTITPPTLPSSQRSIMNEVKDSNNLPSTLSYDHGSSHRDQHQPYHSTVPYTENPHDLDHDKVNDNNVNHNKQIPIHEENTIRNKNNNEIGPNDSIHFSNNKKCPPNSRFLFEKVTSFEPIGGHLTLLYTDLQNPGIVTECASRCEHSARCRAFVIDYFHQTCHGLFENSSVGLLDLRLSMGKDYFEGFCVPNHANCQKYWPFDRIIDQAVIGAQPGEIVRFVSRSECRDRCLEEQKFRCSSASYNSFTHECHLYSHDRDSGSLYLQFNKGIDFMENQCVIDVKSCRYHPIERDLSIVSVTKSVRGTSTFHCEQACDFERDFNCRSYTYLDNPDGSVAPGGNLCLLSSDNRATSHQGSIQFRPRALYAEKDCVYRSKLSPIHHQSPSSDPNFSTNQQHHHHHHLPNQDSSSHQQQQFPGNKFINQRPISLTSRQMDTFSDEKLTDPSSRPTIQQQHEQHEMKRIQSNFLSNYWNDNQSILNMKQLQHIPHVCSPEEYSFEKTFGYDLRYAQRKLAPFASRPGIAILCKDECLRLGEQCKAFTIEYGPEQNQNCYFLSESASENRNQLNKLIGTSYNEKICLREKTCDSTWAFERIIGYRMELEADLEIDSIMFRTTCQDLCLMSKQFQCRSLTYDYGRRICKLFHNTRRSKPEAFVRTTDHIDYFENKCTKELLTCQYREYNDRYFEYIDKIVPQSKSLVDCQRKCDSETSFHCKSVNYDPKRSECYLSSEDSSSINNINDDGERDGWKSHRSLDDSFISTTSSLMTSSSDANYPQKHHYNRNQKSPISPMAIHQAGTIFSEKGNCEQVSVQCNQQDMMLTLNFDAPFYGRVYTKNNPSQCFVNGDGQLRLKFSIPLDSSCGTYHERTSSYVNEVIVQQHSVIMTDNDRTIRVLCSFEVSDQTITLGNVENYRHHHHHADHQQHYDFDNRNQQELLQQNIPIPMINGIDVSTNPHGRSYSDHKTPATIVTNTAAPPSIRMRILDHKAQDAQVVSLGDDLTLRIELLGQSGESPYAIFARNLYARSSNGESLFLIDNNGCPTDSTIFPALQLDSVDQRSLYSKFKAFRFPSTGVVNFEVQIRFCQDFCDPIKCTQLNNKDHFYSFGRRRKRNTYEWFDSVKEQANLNEERSPLMMMMPWNRSLENRFQTIINHTDDENGNNFLNYFQSSSEQMLGNSPTTTTTIDSDHLSDSERKERKGKSSTFRQTGFSYPSNDYLHYRNHRNNDDNGQIFYPSSTIATELQQFHRPPLDTMRNGNDYADQRQFISKEFETKQFKSNNSTDLFYLELLPSQSFYSIPPSSSVSVLPESSSSSSSSSLSATAEASFDQNLSEQYVKHGDVMDRIEQRKIVTETIRDNQPFFIQNDDQNLDQIIKNNAALPMPRTFSSEVPLSLAIMVDEDDHDVGSNDHSYRDYANDDENENSNNNNNNNNYENQNEPNGKIQNRSGLNPIIIVNNEKEINGDDDQVSDESSSPSSLTTPESETTKVVDERISNNNINHDLDDDLDDRRKNQQQQQQQQELQKQSNGMNSPERNQPNNSQQYADFAAARISSRNSLLHSRINSEDTTIDKLKPKELQSICSDYCTNTGIIIFLTTLIVTIVHLTLGAMIYFYVIKLKKSKRFIYHQTNQMLRDHHQRNLDYYHNYERRFSSFNNSTSETPTSTLERDQNFMEITNEDPSFFGDENDGDGRNVDIGFDCLIKNIRCNENSMNTFCNDTNGMCLIDAKRKHSQRQQHQQNKHQEDARMMSDNVVKISNRYDLGNLKSSFNRDNVFFGPKEQRFFGINNYAFPNTLSKHHRNDDNTIADRDGIIQTNIKK</sequence>
<feature type="region of interest" description="Disordered" evidence="1">
    <location>
        <begin position="626"/>
        <end position="667"/>
    </location>
</feature>
<accession>A0A834RDN4</accession>
<feature type="compositionally biased region" description="Polar residues" evidence="1">
    <location>
        <begin position="1881"/>
        <end position="1893"/>
    </location>
</feature>
<feature type="domain" description="Apple" evidence="4">
    <location>
        <begin position="485"/>
        <end position="564"/>
    </location>
</feature>
<feature type="compositionally biased region" description="Polar residues" evidence="1">
    <location>
        <begin position="1092"/>
        <end position="1106"/>
    </location>
</feature>
<feature type="region of interest" description="Disordered" evidence="1">
    <location>
        <begin position="1148"/>
        <end position="1169"/>
    </location>
</feature>
<evidence type="ECO:0000313" key="6">
    <source>
        <dbReference type="EMBL" id="KAF7494733.1"/>
    </source>
</evidence>
<feature type="region of interest" description="Disordered" evidence="1">
    <location>
        <begin position="1881"/>
        <end position="1918"/>
    </location>
</feature>
<feature type="domain" description="Apple" evidence="4">
    <location>
        <begin position="1296"/>
        <end position="1379"/>
    </location>
</feature>
<dbReference type="InterPro" id="IPR056953">
    <property type="entry name" value="CUT_N"/>
</dbReference>
<feature type="region of interest" description="Disordered" evidence="1">
    <location>
        <begin position="2110"/>
        <end position="2154"/>
    </location>
</feature>
<feature type="transmembrane region" description="Helical" evidence="2">
    <location>
        <begin position="2298"/>
        <end position="2322"/>
    </location>
</feature>
<reference evidence="7" key="3">
    <citation type="submission" date="2022-06" db="UniProtKB">
        <authorList>
            <consortium name="EnsemblMetazoa"/>
        </authorList>
    </citation>
    <scope>IDENTIFICATION</scope>
</reference>
<evidence type="ECO:0000259" key="5">
    <source>
        <dbReference type="PROSITE" id="PS51034"/>
    </source>
</evidence>
<dbReference type="PROSITE" id="PS51034">
    <property type="entry name" value="ZP_2"/>
    <property type="match status" value="1"/>
</dbReference>
<feature type="compositionally biased region" description="Basic and acidic residues" evidence="1">
    <location>
        <begin position="2112"/>
        <end position="2124"/>
    </location>
</feature>
<feature type="chain" id="PRO_5038259358" evidence="3">
    <location>
        <begin position="17"/>
        <end position="2526"/>
    </location>
</feature>
<reference evidence="8" key="1">
    <citation type="journal article" date="2020" name="PLoS Negl. Trop. Dis.">
        <title>High-quality nuclear genome for Sarcoptes scabiei-A critical resource for a neglected parasite.</title>
        <authorList>
            <person name="Korhonen P.K."/>
            <person name="Gasser R.B."/>
            <person name="Ma G."/>
            <person name="Wang T."/>
            <person name="Stroehlein A.J."/>
            <person name="Young N.D."/>
            <person name="Ang C.S."/>
            <person name="Fernando D.D."/>
            <person name="Lu H.C."/>
            <person name="Taylor S."/>
            <person name="Reynolds S.L."/>
            <person name="Mofiz E."/>
            <person name="Najaraj S.H."/>
            <person name="Gowda H."/>
            <person name="Madugundu A."/>
            <person name="Renuse S."/>
            <person name="Holt D."/>
            <person name="Pandey A."/>
            <person name="Papenfuss A.T."/>
            <person name="Fischer K."/>
        </authorList>
    </citation>
    <scope>NUCLEOTIDE SEQUENCE [LARGE SCALE GENOMIC DNA]</scope>
</reference>
<feature type="domain" description="Apple" evidence="4">
    <location>
        <begin position="119"/>
        <end position="205"/>
    </location>
</feature>
<dbReference type="InterPro" id="IPR001507">
    <property type="entry name" value="ZP_dom"/>
</dbReference>
<dbReference type="Gene3D" id="3.50.4.10">
    <property type="entry name" value="Hepatocyte Growth Factor"/>
    <property type="match status" value="8"/>
</dbReference>
<dbReference type="Proteomes" id="UP000070412">
    <property type="component" value="Unassembled WGS sequence"/>
</dbReference>
<feature type="domain" description="Apple" evidence="4">
    <location>
        <begin position="214"/>
        <end position="290"/>
    </location>
</feature>
<keyword evidence="2" id="KW-0472">Membrane</keyword>
<feature type="compositionally biased region" description="Polar residues" evidence="1">
    <location>
        <begin position="1155"/>
        <end position="1165"/>
    </location>
</feature>
<dbReference type="InterPro" id="IPR003609">
    <property type="entry name" value="Pan_app"/>
</dbReference>
<organism evidence="6">
    <name type="scientific">Sarcoptes scabiei</name>
    <name type="common">Itch mite</name>
    <name type="synonym">Acarus scabiei</name>
    <dbReference type="NCBI Taxonomy" id="52283"/>
    <lineage>
        <taxon>Eukaryota</taxon>
        <taxon>Metazoa</taxon>
        <taxon>Ecdysozoa</taxon>
        <taxon>Arthropoda</taxon>
        <taxon>Chelicerata</taxon>
        <taxon>Arachnida</taxon>
        <taxon>Acari</taxon>
        <taxon>Acariformes</taxon>
        <taxon>Sarcoptiformes</taxon>
        <taxon>Astigmata</taxon>
        <taxon>Psoroptidia</taxon>
        <taxon>Sarcoptoidea</taxon>
        <taxon>Sarcoptidae</taxon>
        <taxon>Sarcoptinae</taxon>
        <taxon>Sarcoptes</taxon>
    </lineage>
</organism>